<evidence type="ECO:0000256" key="6">
    <source>
        <dbReference type="ARBA" id="ARBA00022827"/>
    </source>
</evidence>
<feature type="domain" description="Rubredoxin binding" evidence="10">
    <location>
        <begin position="319"/>
        <end position="387"/>
    </location>
</feature>
<keyword evidence="12" id="KW-1185">Reference proteome</keyword>
<evidence type="ECO:0000313" key="11">
    <source>
        <dbReference type="EMBL" id="MBL4912903.1"/>
    </source>
</evidence>
<evidence type="ECO:0000256" key="7">
    <source>
        <dbReference type="ARBA" id="ARBA00023002"/>
    </source>
</evidence>
<evidence type="ECO:0000256" key="3">
    <source>
        <dbReference type="ARBA" id="ARBA00006442"/>
    </source>
</evidence>
<accession>A0ABS1SWH5</accession>
<dbReference type="SUPFAM" id="SSF51905">
    <property type="entry name" value="FAD/NAD(P)-binding domain"/>
    <property type="match status" value="2"/>
</dbReference>
<dbReference type="InterPro" id="IPR050260">
    <property type="entry name" value="FAD-bd_OxRdtase"/>
</dbReference>
<dbReference type="GO" id="GO:0016491">
    <property type="term" value="F:oxidoreductase activity"/>
    <property type="evidence" value="ECO:0007669"/>
    <property type="project" value="UniProtKB-KW"/>
</dbReference>
<evidence type="ECO:0000259" key="10">
    <source>
        <dbReference type="Pfam" id="PF18113"/>
    </source>
</evidence>
<dbReference type="InterPro" id="IPR041364">
    <property type="entry name" value="Rbx-bd"/>
</dbReference>
<comment type="subcellular location">
    <subcellularLocation>
        <location evidence="2">Cytoplasm</location>
    </subcellularLocation>
</comment>
<comment type="caution">
    <text evidence="11">The sequence shown here is derived from an EMBL/GenBank/DDBJ whole genome shotgun (WGS) entry which is preliminary data.</text>
</comment>
<dbReference type="Gene3D" id="3.50.50.60">
    <property type="entry name" value="FAD/NAD(P)-binding domain"/>
    <property type="match status" value="2"/>
</dbReference>
<keyword evidence="7 11" id="KW-0560">Oxidoreductase</keyword>
<dbReference type="PRINTS" id="PR00469">
    <property type="entry name" value="PNDRDTASEII"/>
</dbReference>
<protein>
    <submittedName>
        <fullName evidence="11">NADH:flavorubredoxin reductase NorW</fullName>
        <ecNumber evidence="11">1.18.1.-</ecNumber>
    </submittedName>
</protein>
<comment type="cofactor">
    <cofactor evidence="1">
        <name>FAD</name>
        <dbReference type="ChEBI" id="CHEBI:57692"/>
    </cofactor>
</comment>
<dbReference type="Pfam" id="PF07992">
    <property type="entry name" value="Pyr_redox_2"/>
    <property type="match status" value="1"/>
</dbReference>
<organism evidence="11 12">
    <name type="scientific">Shewanella schlegeliana</name>
    <dbReference type="NCBI Taxonomy" id="190308"/>
    <lineage>
        <taxon>Bacteria</taxon>
        <taxon>Pseudomonadati</taxon>
        <taxon>Pseudomonadota</taxon>
        <taxon>Gammaproteobacteria</taxon>
        <taxon>Alteromonadales</taxon>
        <taxon>Shewanellaceae</taxon>
        <taxon>Shewanella</taxon>
    </lineage>
</organism>
<keyword evidence="6" id="KW-0274">FAD</keyword>
<evidence type="ECO:0000256" key="5">
    <source>
        <dbReference type="ARBA" id="ARBA00022630"/>
    </source>
</evidence>
<dbReference type="PANTHER" id="PTHR43429">
    <property type="entry name" value="PYRIDINE NUCLEOTIDE-DISULFIDE OXIDOREDUCTASE DOMAIN-CONTAINING"/>
    <property type="match status" value="1"/>
</dbReference>
<evidence type="ECO:0000256" key="4">
    <source>
        <dbReference type="ARBA" id="ARBA00022490"/>
    </source>
</evidence>
<gene>
    <name evidence="11" type="primary">norW</name>
    <name evidence="11" type="ORF">JMA39_07095</name>
</gene>
<evidence type="ECO:0000256" key="8">
    <source>
        <dbReference type="ARBA" id="ARBA00023027"/>
    </source>
</evidence>
<sequence length="387" mass="41438">MAQQTKAPIIIIGSGFAAYQLIKAIRRSDPLIPIQVFTADSGDDYNKPDLSHVVSKKQLASDLIRATGAAMATEFDFELWANTRVDAIEPDRHRILVADQAYPYSKLVLATGAKAFIPPMSGNAIDRVVTLNSLQEYQAIEQELTSAKRILVIGGGLIGTEIAMDLASAEKKVINVDPCDRLMANLLPEYVAMQLGRKMQSLGVELALNDSVVALNHTTDSACGRSSILAKLASNQQVEVDMVISAAGLIPNIALAQRANIAVGRGIVVNSYLQTSATDVFALGDCAEIDGKVLAYLQPALLSANALAKTLLDQTTKLILPAMLVKVKTPHYPIQLGGNTVVGVQRWQMEIDAEGCSVNALNAEGTLQGFVVAEQHMSKAFSLLKSL</sequence>
<feature type="domain" description="FAD/NAD(P)-binding" evidence="9">
    <location>
        <begin position="9"/>
        <end position="290"/>
    </location>
</feature>
<dbReference type="InterPro" id="IPR036188">
    <property type="entry name" value="FAD/NAD-bd_sf"/>
</dbReference>
<keyword evidence="5" id="KW-0285">Flavoprotein</keyword>
<dbReference type="EMBL" id="JAESVD010000003">
    <property type="protein sequence ID" value="MBL4912903.1"/>
    <property type="molecule type" value="Genomic_DNA"/>
</dbReference>
<proteinExistence type="inferred from homology"/>
<evidence type="ECO:0000256" key="2">
    <source>
        <dbReference type="ARBA" id="ARBA00004496"/>
    </source>
</evidence>
<dbReference type="EC" id="1.18.1.-" evidence="11"/>
<comment type="similarity">
    <text evidence="3">Belongs to the FAD-dependent oxidoreductase family.</text>
</comment>
<dbReference type="PRINTS" id="PR00368">
    <property type="entry name" value="FADPNR"/>
</dbReference>
<reference evidence="11 12" key="1">
    <citation type="submission" date="2021-01" db="EMBL/GenBank/DDBJ databases">
        <title>Genome sequence of Shewanella schlegeliana JCM 11561.</title>
        <authorList>
            <person name="Zhang H."/>
            <person name="Li C."/>
        </authorList>
    </citation>
    <scope>NUCLEOTIDE SEQUENCE [LARGE SCALE GENOMIC DNA]</scope>
    <source>
        <strain evidence="11 12">JCM 11561</strain>
    </source>
</reference>
<dbReference type="InterPro" id="IPR023753">
    <property type="entry name" value="FAD/NAD-binding_dom"/>
</dbReference>
<dbReference type="Proteomes" id="UP000604898">
    <property type="component" value="Unassembled WGS sequence"/>
</dbReference>
<dbReference type="Pfam" id="PF18113">
    <property type="entry name" value="Rbx_binding"/>
    <property type="match status" value="1"/>
</dbReference>
<dbReference type="Gene3D" id="3.30.390.120">
    <property type="match status" value="1"/>
</dbReference>
<evidence type="ECO:0000313" key="12">
    <source>
        <dbReference type="Proteomes" id="UP000604898"/>
    </source>
</evidence>
<dbReference type="PANTHER" id="PTHR43429:SF3">
    <property type="entry name" value="NITRITE REDUCTASE [NAD(P)H]"/>
    <property type="match status" value="1"/>
</dbReference>
<evidence type="ECO:0000259" key="9">
    <source>
        <dbReference type="Pfam" id="PF07992"/>
    </source>
</evidence>
<name>A0ABS1SWH5_9GAMM</name>
<dbReference type="NCBIfam" id="NF003437">
    <property type="entry name" value="PRK04965.1"/>
    <property type="match status" value="1"/>
</dbReference>
<keyword evidence="4" id="KW-0963">Cytoplasm</keyword>
<keyword evidence="8" id="KW-0520">NAD</keyword>
<evidence type="ECO:0000256" key="1">
    <source>
        <dbReference type="ARBA" id="ARBA00001974"/>
    </source>
</evidence>